<dbReference type="InterPro" id="IPR039384">
    <property type="entry name" value="HINT"/>
</dbReference>
<dbReference type="SUPFAM" id="SSF54197">
    <property type="entry name" value="HIT-like"/>
    <property type="match status" value="1"/>
</dbReference>
<dbReference type="InterPro" id="IPR036265">
    <property type="entry name" value="HIT-like_sf"/>
</dbReference>
<dbReference type="InterPro" id="IPR011146">
    <property type="entry name" value="HIT-like"/>
</dbReference>
<dbReference type="EMBL" id="JBHRSP010000010">
    <property type="protein sequence ID" value="MFC3072723.1"/>
    <property type="molecule type" value="Genomic_DNA"/>
</dbReference>
<dbReference type="EC" id="2.1.1.-" evidence="3"/>
<feature type="domain" description="HIT" evidence="2">
    <location>
        <begin position="8"/>
        <end position="115"/>
    </location>
</feature>
<name>A0ABV7DDV8_9HYPH</name>
<dbReference type="PRINTS" id="PR00332">
    <property type="entry name" value="HISTRIAD"/>
</dbReference>
<dbReference type="PANTHER" id="PTHR46648">
    <property type="entry name" value="HIT FAMILY PROTEIN 1"/>
    <property type="match status" value="1"/>
</dbReference>
<protein>
    <submittedName>
        <fullName evidence="3">HIT family protein</fullName>
        <ecNumber evidence="3">2.1.1.-</ecNumber>
    </submittedName>
</protein>
<dbReference type="RefSeq" id="WP_257315788.1">
    <property type="nucleotide sequence ID" value="NZ_JANFDG010000014.1"/>
</dbReference>
<evidence type="ECO:0000313" key="4">
    <source>
        <dbReference type="Proteomes" id="UP001595377"/>
    </source>
</evidence>
<accession>A0ABV7DDV8</accession>
<dbReference type="PANTHER" id="PTHR46648:SF1">
    <property type="entry name" value="ADENOSINE 5'-MONOPHOSPHORAMIDASE HNT1"/>
    <property type="match status" value="1"/>
</dbReference>
<dbReference type="InterPro" id="IPR001310">
    <property type="entry name" value="Histidine_triad_HIT"/>
</dbReference>
<proteinExistence type="predicted"/>
<reference evidence="4" key="1">
    <citation type="journal article" date="2019" name="Int. J. Syst. Evol. Microbiol.">
        <title>The Global Catalogue of Microorganisms (GCM) 10K type strain sequencing project: providing services to taxonomists for standard genome sequencing and annotation.</title>
        <authorList>
            <consortium name="The Broad Institute Genomics Platform"/>
            <consortium name="The Broad Institute Genome Sequencing Center for Infectious Disease"/>
            <person name="Wu L."/>
            <person name="Ma J."/>
        </authorList>
    </citation>
    <scope>NUCLEOTIDE SEQUENCE [LARGE SCALE GENOMIC DNA]</scope>
    <source>
        <strain evidence="4">KCTC 52677</strain>
    </source>
</reference>
<feature type="short sequence motif" description="Histidine triad motif" evidence="1">
    <location>
        <begin position="100"/>
        <end position="104"/>
    </location>
</feature>
<gene>
    <name evidence="3" type="ORF">ACFOHH_06370</name>
</gene>
<dbReference type="GO" id="GO:0032259">
    <property type="term" value="P:methylation"/>
    <property type="evidence" value="ECO:0007669"/>
    <property type="project" value="UniProtKB-KW"/>
</dbReference>
<dbReference type="CDD" id="cd01277">
    <property type="entry name" value="HINT_subgroup"/>
    <property type="match status" value="1"/>
</dbReference>
<dbReference type="GO" id="GO:0008168">
    <property type="term" value="F:methyltransferase activity"/>
    <property type="evidence" value="ECO:0007669"/>
    <property type="project" value="UniProtKB-KW"/>
</dbReference>
<dbReference type="Gene3D" id="3.30.428.10">
    <property type="entry name" value="HIT-like"/>
    <property type="match status" value="1"/>
</dbReference>
<comment type="caution">
    <text evidence="3">The sequence shown here is derived from an EMBL/GenBank/DDBJ whole genome shotgun (WGS) entry which is preliminary data.</text>
</comment>
<dbReference type="Proteomes" id="UP001595377">
    <property type="component" value="Unassembled WGS sequence"/>
</dbReference>
<sequence>MSYDDNNIFAKILRGEIPSHKVYEDEHSLAFMDVMPQAAGHALVIPKQGSRNILDADPETLSRLIPVVQKVAIAAKAAFSADGVTVVQFNEPAAGQTVYHLHFHVIPRMEGVALKPHSGTMEDQAVLAANAEKLRKALAQ</sequence>
<evidence type="ECO:0000256" key="1">
    <source>
        <dbReference type="PROSITE-ProRule" id="PRU00464"/>
    </source>
</evidence>
<dbReference type="Pfam" id="PF01230">
    <property type="entry name" value="HIT"/>
    <property type="match status" value="1"/>
</dbReference>
<keyword evidence="3" id="KW-0489">Methyltransferase</keyword>
<keyword evidence="4" id="KW-1185">Reference proteome</keyword>
<organism evidence="3 4">
    <name type="scientific">Shinella pollutisoli</name>
    <dbReference type="NCBI Taxonomy" id="2250594"/>
    <lineage>
        <taxon>Bacteria</taxon>
        <taxon>Pseudomonadati</taxon>
        <taxon>Pseudomonadota</taxon>
        <taxon>Alphaproteobacteria</taxon>
        <taxon>Hyphomicrobiales</taxon>
        <taxon>Rhizobiaceae</taxon>
        <taxon>Shinella</taxon>
    </lineage>
</organism>
<evidence type="ECO:0000313" key="3">
    <source>
        <dbReference type="EMBL" id="MFC3072723.1"/>
    </source>
</evidence>
<dbReference type="PROSITE" id="PS51084">
    <property type="entry name" value="HIT_2"/>
    <property type="match status" value="1"/>
</dbReference>
<evidence type="ECO:0000259" key="2">
    <source>
        <dbReference type="PROSITE" id="PS51084"/>
    </source>
</evidence>
<keyword evidence="3" id="KW-0808">Transferase</keyword>